<name>A0A5D4QVY6_9BACI</name>
<dbReference type="GO" id="GO:0016747">
    <property type="term" value="F:acyltransferase activity, transferring groups other than amino-acyl groups"/>
    <property type="evidence" value="ECO:0007669"/>
    <property type="project" value="InterPro"/>
</dbReference>
<dbReference type="PROSITE" id="PS51186">
    <property type="entry name" value="GNAT"/>
    <property type="match status" value="1"/>
</dbReference>
<protein>
    <submittedName>
        <fullName evidence="2">N-acetyltransferase</fullName>
    </submittedName>
</protein>
<keyword evidence="2" id="KW-0808">Transferase</keyword>
<evidence type="ECO:0000313" key="2">
    <source>
        <dbReference type="EMBL" id="TYS43197.1"/>
    </source>
</evidence>
<dbReference type="InterPro" id="IPR016181">
    <property type="entry name" value="Acyl_CoA_acyltransferase"/>
</dbReference>
<dbReference type="Proteomes" id="UP000322139">
    <property type="component" value="Unassembled WGS sequence"/>
</dbReference>
<proteinExistence type="predicted"/>
<dbReference type="AlphaFoldDB" id="A0A5D4QVY6"/>
<dbReference type="RefSeq" id="WP_148976744.1">
    <property type="nucleotide sequence ID" value="NZ_JBNIKU010000011.1"/>
</dbReference>
<feature type="domain" description="N-acetyltransferase" evidence="1">
    <location>
        <begin position="1"/>
        <end position="150"/>
    </location>
</feature>
<dbReference type="SUPFAM" id="SSF55729">
    <property type="entry name" value="Acyl-CoA N-acyltransferases (Nat)"/>
    <property type="match status" value="1"/>
</dbReference>
<accession>A0A5D4QVY6</accession>
<gene>
    <name evidence="2" type="ORF">FZD51_22195</name>
</gene>
<dbReference type="Pfam" id="PF13527">
    <property type="entry name" value="Acetyltransf_9"/>
    <property type="match status" value="1"/>
</dbReference>
<sequence>MIIRTEKEADYSRAEHVHWLAFSRENEAGLVRAIRSSSEYIPELSLTAEDGEDIVGHIMFSRAVIDTGKGEVPTLALAPVAVIPQRQNEGIGSLLIREGLKQAELQGYAHAVVLGHPDYYPRFGFQPSAVFGIIPPFPVPEEVFMAIEFKESSLAGISGTVKYPPSFDHV</sequence>
<evidence type="ECO:0000313" key="3">
    <source>
        <dbReference type="Proteomes" id="UP000322139"/>
    </source>
</evidence>
<comment type="caution">
    <text evidence="2">The sequence shown here is derived from an EMBL/GenBank/DDBJ whole genome shotgun (WGS) entry which is preliminary data.</text>
</comment>
<dbReference type="InterPro" id="IPR000182">
    <property type="entry name" value="GNAT_dom"/>
</dbReference>
<dbReference type="Gene3D" id="3.40.630.30">
    <property type="match status" value="1"/>
</dbReference>
<dbReference type="CDD" id="cd04301">
    <property type="entry name" value="NAT_SF"/>
    <property type="match status" value="1"/>
</dbReference>
<evidence type="ECO:0000259" key="1">
    <source>
        <dbReference type="PROSITE" id="PS51186"/>
    </source>
</evidence>
<organism evidence="2 3">
    <name type="scientific">Bacillus infantis</name>
    <dbReference type="NCBI Taxonomy" id="324767"/>
    <lineage>
        <taxon>Bacteria</taxon>
        <taxon>Bacillati</taxon>
        <taxon>Bacillota</taxon>
        <taxon>Bacilli</taxon>
        <taxon>Bacillales</taxon>
        <taxon>Bacillaceae</taxon>
        <taxon>Bacillus</taxon>
    </lineage>
</organism>
<reference evidence="2 3" key="1">
    <citation type="submission" date="2019-08" db="EMBL/GenBank/DDBJ databases">
        <title>Bacillus genomes from the desert of Cuatro Cienegas, Coahuila.</title>
        <authorList>
            <person name="Olmedo-Alvarez G."/>
        </authorList>
    </citation>
    <scope>NUCLEOTIDE SEQUENCE [LARGE SCALE GENOMIC DNA]</scope>
    <source>
        <strain evidence="2 3">CH446_14T</strain>
    </source>
</reference>
<dbReference type="EMBL" id="VTER01000014">
    <property type="protein sequence ID" value="TYS43197.1"/>
    <property type="molecule type" value="Genomic_DNA"/>
</dbReference>